<organism evidence="1 2">
    <name type="scientific">Hymenobacter mucosus</name>
    <dbReference type="NCBI Taxonomy" id="1411120"/>
    <lineage>
        <taxon>Bacteria</taxon>
        <taxon>Pseudomonadati</taxon>
        <taxon>Bacteroidota</taxon>
        <taxon>Cytophagia</taxon>
        <taxon>Cytophagales</taxon>
        <taxon>Hymenobacteraceae</taxon>
        <taxon>Hymenobacter</taxon>
    </lineage>
</organism>
<dbReference type="RefSeq" id="WP_089331962.1">
    <property type="nucleotide sequence ID" value="NZ_FZNS01000002.1"/>
</dbReference>
<accession>A0A238W858</accession>
<dbReference type="Proteomes" id="UP000198310">
    <property type="component" value="Unassembled WGS sequence"/>
</dbReference>
<evidence type="ECO:0000313" key="2">
    <source>
        <dbReference type="Proteomes" id="UP000198310"/>
    </source>
</evidence>
<keyword evidence="2" id="KW-1185">Reference proteome</keyword>
<gene>
    <name evidence="1" type="ORF">SAMN06269173_102322</name>
</gene>
<dbReference type="AlphaFoldDB" id="A0A238W858"/>
<proteinExistence type="predicted"/>
<protein>
    <recommendedName>
        <fullName evidence="3">HMA domain-containing protein</fullName>
    </recommendedName>
</protein>
<sequence length="87" mass="9445">MSNPIPNLGANATQIVRYNIQLPAMQDADSLEQVRAQLMDHNLIVDRLVPGEAVVTSATGSVPDWEAIKDALKRSGYPATHTTTDDE</sequence>
<evidence type="ECO:0008006" key="3">
    <source>
        <dbReference type="Google" id="ProtNLM"/>
    </source>
</evidence>
<reference evidence="2" key="1">
    <citation type="submission" date="2017-06" db="EMBL/GenBank/DDBJ databases">
        <authorList>
            <person name="Varghese N."/>
            <person name="Submissions S."/>
        </authorList>
    </citation>
    <scope>NUCLEOTIDE SEQUENCE [LARGE SCALE GENOMIC DNA]</scope>
    <source>
        <strain evidence="2">DSM 28041</strain>
    </source>
</reference>
<dbReference type="EMBL" id="FZNS01000002">
    <property type="protein sequence ID" value="SNR42722.1"/>
    <property type="molecule type" value="Genomic_DNA"/>
</dbReference>
<evidence type="ECO:0000313" key="1">
    <source>
        <dbReference type="EMBL" id="SNR42722.1"/>
    </source>
</evidence>
<name>A0A238W858_9BACT</name>